<dbReference type="AlphaFoldDB" id="A0A1C2ECE5"/>
<sequence length="126" mass="13875">MSVSLTLERSVATLSGFAPAREDDAERYVAALHAVTALEEGFALLVEFAVPILLSPEQKKAQNLWYKSSRERLNRACVACAIVRPTADEEMQRTFQGLFAFPLLATRDRAEAQAFLAQHLAGRVPA</sequence>
<proteinExistence type="predicted"/>
<accession>A0A1C2ECE5</accession>
<dbReference type="RefSeq" id="WP_024922632.1">
    <property type="nucleotide sequence ID" value="NZ_MDEO01000021.1"/>
</dbReference>
<keyword evidence="2" id="KW-1185">Reference proteome</keyword>
<name>A0A1C2ECE5_9HYPH</name>
<dbReference type="STRING" id="1566387.QV13_02135"/>
<evidence type="ECO:0008006" key="3">
    <source>
        <dbReference type="Google" id="ProtNLM"/>
    </source>
</evidence>
<comment type="caution">
    <text evidence="1">The sequence shown here is derived from an EMBL/GenBank/DDBJ whole genome shotgun (WGS) entry which is preliminary data.</text>
</comment>
<protein>
    <recommendedName>
        <fullName evidence="3">STAS/SEC14 domain-containing protein</fullName>
    </recommendedName>
</protein>
<dbReference type="Proteomes" id="UP000094412">
    <property type="component" value="Unassembled WGS sequence"/>
</dbReference>
<gene>
    <name evidence="1" type="ORF">QV13_02135</name>
</gene>
<evidence type="ECO:0000313" key="2">
    <source>
        <dbReference type="Proteomes" id="UP000094412"/>
    </source>
</evidence>
<evidence type="ECO:0000313" key="1">
    <source>
        <dbReference type="EMBL" id="OCX24511.1"/>
    </source>
</evidence>
<organism evidence="1 2">
    <name type="scientific">Mesorhizobium hungaricum</name>
    <dbReference type="NCBI Taxonomy" id="1566387"/>
    <lineage>
        <taxon>Bacteria</taxon>
        <taxon>Pseudomonadati</taxon>
        <taxon>Pseudomonadota</taxon>
        <taxon>Alphaproteobacteria</taxon>
        <taxon>Hyphomicrobiales</taxon>
        <taxon>Phyllobacteriaceae</taxon>
        <taxon>Mesorhizobium</taxon>
    </lineage>
</organism>
<dbReference type="EMBL" id="MDEO01000021">
    <property type="protein sequence ID" value="OCX24511.1"/>
    <property type="molecule type" value="Genomic_DNA"/>
</dbReference>
<dbReference type="OrthoDB" id="7865015at2"/>
<reference evidence="1 2" key="1">
    <citation type="submission" date="2016-08" db="EMBL/GenBank/DDBJ databases">
        <title>Whole genome sequence of Mesorhizobium sp. strain UASWS1009 isolated from industrial sewage.</title>
        <authorList>
            <person name="Crovadore J."/>
            <person name="Calmin G."/>
            <person name="Chablais R."/>
            <person name="Cochard B."/>
            <person name="Lefort F."/>
        </authorList>
    </citation>
    <scope>NUCLEOTIDE SEQUENCE [LARGE SCALE GENOMIC DNA]</scope>
    <source>
        <strain evidence="1 2">UASWS1009</strain>
    </source>
</reference>